<feature type="domain" description="Phage tail tape measure protein" evidence="4">
    <location>
        <begin position="106"/>
        <end position="307"/>
    </location>
</feature>
<organism evidence="5 6">
    <name type="scientific">Moraxella lacunata</name>
    <dbReference type="NCBI Taxonomy" id="477"/>
    <lineage>
        <taxon>Bacteria</taxon>
        <taxon>Pseudomonadati</taxon>
        <taxon>Pseudomonadota</taxon>
        <taxon>Gammaproteobacteria</taxon>
        <taxon>Moraxellales</taxon>
        <taxon>Moraxellaceae</taxon>
        <taxon>Moraxella</taxon>
    </lineage>
</organism>
<keyword evidence="1" id="KW-1188">Viral release from host cell</keyword>
<reference evidence="6" key="1">
    <citation type="submission" date="2017-03" db="EMBL/GenBank/DDBJ databases">
        <title>Draft genome sequence of Moraxella equi CCUG 4950T type strain.</title>
        <authorList>
            <person name="Salva-Serra F."/>
            <person name="Engstrom-Jakobsson H."/>
            <person name="Thorell K."/>
            <person name="Jaen-Luchoro D."/>
            <person name="Gonzales-Siles L."/>
            <person name="Karlsson R."/>
            <person name="Yazdan S."/>
            <person name="Boulund F."/>
            <person name="Johnning A."/>
            <person name="Engstrand L."/>
            <person name="Kristiansson E."/>
            <person name="Moore E."/>
        </authorList>
    </citation>
    <scope>NUCLEOTIDE SEQUENCE [LARGE SCALE GENOMIC DNA]</scope>
    <source>
        <strain evidence="6">CCUG 4441</strain>
    </source>
</reference>
<evidence type="ECO:0000256" key="1">
    <source>
        <dbReference type="ARBA" id="ARBA00022612"/>
    </source>
</evidence>
<evidence type="ECO:0000313" key="6">
    <source>
        <dbReference type="Proteomes" id="UP000191025"/>
    </source>
</evidence>
<evidence type="ECO:0000259" key="4">
    <source>
        <dbReference type="Pfam" id="PF10145"/>
    </source>
</evidence>
<keyword evidence="3" id="KW-0812">Transmembrane</keyword>
<proteinExistence type="predicted"/>
<evidence type="ECO:0000256" key="2">
    <source>
        <dbReference type="SAM" id="Coils"/>
    </source>
</evidence>
<dbReference type="EMBL" id="MXAN01000049">
    <property type="protein sequence ID" value="OPH36506.1"/>
    <property type="molecule type" value="Genomic_DNA"/>
</dbReference>
<dbReference type="Proteomes" id="UP000191025">
    <property type="component" value="Unassembled WGS sequence"/>
</dbReference>
<feature type="coiled-coil region" evidence="2">
    <location>
        <begin position="930"/>
        <end position="957"/>
    </location>
</feature>
<keyword evidence="3" id="KW-1133">Transmembrane helix</keyword>
<name>A0A1V4GWK2_MORLA</name>
<sequence>MAVVSKLQIVLEATTDAFNRSLSGATDKLKIFGDNVKNNAEKLEKFANRNKQTFTKMAQSSAVALAAIGAGVTKSVESAVKFESAMAGVRKVIDFDTPEAFKQMEKDILAMSQRLPMTAEGLANIMASAGQAGIAQADLARFTETAAKMGVAFDITAEQAGQAMAEMRVAFNMSQSEVETLADKINYLGNTSPNNAAKIMQITQAVGAVAELGGFAADQTAALASVIVGIDPSNVATGLKNISLQLTAGENATKSQRVAFEKLGLSAEDVAKKMKEDAVGTLMEITRLISEIIPEHEQSAVSTMLVGREALPVFAQLIQNQEVATQKLTDMGDASKYAGSMLKEFENMAGTSQAQMQLFNNNIEAVKIALGSALLPAINSIMQALTPVIKAFAEWSSENPKIVATIVAVTTAVFGVGLAVGTIGLAIPAVIAGFGLLAGVTAPVWGTVAAVMAIGTALVALALNWEEFNDALGEILYYMVEDVKAKWQAINDAIGGTIYEIVQNAKQKWDEFYTAVGGTTAMIVENAVGKFNELKAKAKSIFDSLPAPVKTALTVIGTVVSTQFALIKNIFTTTFAIIKALVRGDMDGVKKAISDGIKNAWNIVKSGVTNIVGAFKNLGSQLMQAGRDAIQGFINGVKAKMSEALNVARDMANSVASTVKSALNIHSPSRVMRELGAWAGEGFVLGVGDKVGDAKQVAQNLANALTSTVADLHRQNFMLKNHANPLAEWQYKVQFGELAELTDKQKARVLELARANLDLAKSNDINKSISDEIASIDEKLQTHGMNRLEILEWQIANTEKYRGANEELLATLKDQIRVESELNQLFKTREKLKGYQDSLAKNTYLYRTKGDKYAGERWDLSQQGFDGKYIDQMIETLRQSDVMSAMANMPKTLTMPTLQNNNLGSAVSSAVTGYFDLKKQLDDNLAIIKEAENAKLITEQESQLARLEQEKAFHEARQNLVLSGGENVAKSLADSTKSLLGENSKAYRAMFAIEKGFAIARSVMAIQQAIALASANPFPMNLGAMATVASQVASIVGNIKAVQMPVGQAHDGIMSVPKSGTWNLEKGERVLPRHTAQNLDRTLNNLQGRGETKVIINNYTGEKTDVQQMPNGDMMVTIGKMIDNKVNATVNQRFIQARRQGGELYGR</sequence>
<accession>A0A1V4GWK2</accession>
<feature type="transmembrane region" description="Helical" evidence="3">
    <location>
        <begin position="406"/>
        <end position="437"/>
    </location>
</feature>
<dbReference type="Pfam" id="PF10145">
    <property type="entry name" value="PhageMin_Tail"/>
    <property type="match status" value="1"/>
</dbReference>
<dbReference type="PANTHER" id="PTHR37813">
    <property type="entry name" value="FELS-2 PROPHAGE PROTEIN"/>
    <property type="match status" value="1"/>
</dbReference>
<dbReference type="AlphaFoldDB" id="A0A1V4GWK2"/>
<dbReference type="NCBIfam" id="TIGR01760">
    <property type="entry name" value="tape_meas_TP901"/>
    <property type="match status" value="1"/>
</dbReference>
<evidence type="ECO:0000256" key="3">
    <source>
        <dbReference type="SAM" id="Phobius"/>
    </source>
</evidence>
<dbReference type="RefSeq" id="WP_062498528.1">
    <property type="nucleotide sequence ID" value="NZ_MXAN01000049.1"/>
</dbReference>
<dbReference type="PANTHER" id="PTHR37813:SF1">
    <property type="entry name" value="FELS-2 PROPHAGE PROTEIN"/>
    <property type="match status" value="1"/>
</dbReference>
<gene>
    <name evidence="5" type="ORF">B5J94_07180</name>
</gene>
<keyword evidence="2" id="KW-0175">Coiled coil</keyword>
<dbReference type="InterPro" id="IPR010090">
    <property type="entry name" value="Phage_tape_meas"/>
</dbReference>
<protein>
    <submittedName>
        <fullName evidence="5">Phage tail tape measure protein</fullName>
    </submittedName>
</protein>
<comment type="caution">
    <text evidence="5">The sequence shown here is derived from an EMBL/GenBank/DDBJ whole genome shotgun (WGS) entry which is preliminary data.</text>
</comment>
<keyword evidence="3" id="KW-0472">Membrane</keyword>
<evidence type="ECO:0000313" key="5">
    <source>
        <dbReference type="EMBL" id="OPH36506.1"/>
    </source>
</evidence>